<dbReference type="AlphaFoldDB" id="A0A7M6UPX2"/>
<organism evidence="11 12">
    <name type="scientific">Nasonia vitripennis</name>
    <name type="common">Parasitic wasp</name>
    <dbReference type="NCBI Taxonomy" id="7425"/>
    <lineage>
        <taxon>Eukaryota</taxon>
        <taxon>Metazoa</taxon>
        <taxon>Ecdysozoa</taxon>
        <taxon>Arthropoda</taxon>
        <taxon>Hexapoda</taxon>
        <taxon>Insecta</taxon>
        <taxon>Pterygota</taxon>
        <taxon>Neoptera</taxon>
        <taxon>Endopterygota</taxon>
        <taxon>Hymenoptera</taxon>
        <taxon>Apocrita</taxon>
        <taxon>Proctotrupomorpha</taxon>
        <taxon>Chalcidoidea</taxon>
        <taxon>Pteromalidae</taxon>
        <taxon>Pteromalinae</taxon>
        <taxon>Nasonia</taxon>
    </lineage>
</organism>
<feature type="transmembrane region" description="Helical" evidence="10">
    <location>
        <begin position="273"/>
        <end position="299"/>
    </location>
</feature>
<proteinExistence type="inferred from homology"/>
<feature type="transmembrane region" description="Helical" evidence="10">
    <location>
        <begin position="186"/>
        <end position="209"/>
    </location>
</feature>
<keyword evidence="6 10" id="KW-1133">Transmembrane helix</keyword>
<dbReference type="GO" id="GO:0004984">
    <property type="term" value="F:olfactory receptor activity"/>
    <property type="evidence" value="ECO:0007669"/>
    <property type="project" value="InterPro"/>
</dbReference>
<evidence type="ECO:0000256" key="7">
    <source>
        <dbReference type="ARBA" id="ARBA00023136"/>
    </source>
</evidence>
<evidence type="ECO:0000256" key="3">
    <source>
        <dbReference type="ARBA" id="ARBA00022606"/>
    </source>
</evidence>
<keyword evidence="8 10" id="KW-0675">Receptor</keyword>
<evidence type="ECO:0000256" key="6">
    <source>
        <dbReference type="ARBA" id="ARBA00022989"/>
    </source>
</evidence>
<dbReference type="Pfam" id="PF02949">
    <property type="entry name" value="7tm_6"/>
    <property type="match status" value="1"/>
</dbReference>
<dbReference type="InParanoid" id="A0A7M6UPX2"/>
<evidence type="ECO:0000313" key="11">
    <source>
        <dbReference type="EnsemblMetazoa" id="NP_001177707"/>
    </source>
</evidence>
<dbReference type="EnsemblMetazoa" id="NM_001190778">
    <property type="protein sequence ID" value="NP_001177707"/>
    <property type="gene ID" value="GeneID_100463524"/>
</dbReference>
<comment type="similarity">
    <text evidence="10">Belongs to the insect chemoreceptor superfamily. Heteromeric odorant receptor channel (TC 1.A.69) family.</text>
</comment>
<keyword evidence="12" id="KW-1185">Reference proteome</keyword>
<reference evidence="11" key="1">
    <citation type="submission" date="2021-01" db="UniProtKB">
        <authorList>
            <consortium name="EnsemblMetazoa"/>
        </authorList>
    </citation>
    <scope>IDENTIFICATION</scope>
</reference>
<name>A0A7M6UPX2_NASVI</name>
<dbReference type="KEGG" id="nvi:100463524"/>
<dbReference type="OrthoDB" id="6678752at2759"/>
<evidence type="ECO:0000313" key="12">
    <source>
        <dbReference type="Proteomes" id="UP000002358"/>
    </source>
</evidence>
<keyword evidence="4 10" id="KW-0812">Transmembrane</keyword>
<feature type="transmembrane region" description="Helical" evidence="10">
    <location>
        <begin position="75"/>
        <end position="94"/>
    </location>
</feature>
<dbReference type="PANTHER" id="PTHR21137">
    <property type="entry name" value="ODORANT RECEPTOR"/>
    <property type="match status" value="1"/>
</dbReference>
<dbReference type="GO" id="GO:0005886">
    <property type="term" value="C:plasma membrane"/>
    <property type="evidence" value="ECO:0007669"/>
    <property type="project" value="UniProtKB-SubCell"/>
</dbReference>
<keyword evidence="7 10" id="KW-0472">Membrane</keyword>
<keyword evidence="5 10" id="KW-0552">Olfaction</keyword>
<keyword evidence="3 10" id="KW-0716">Sensory transduction</keyword>
<evidence type="ECO:0000256" key="9">
    <source>
        <dbReference type="ARBA" id="ARBA00023224"/>
    </source>
</evidence>
<feature type="transmembrane region" description="Helical" evidence="10">
    <location>
        <begin position="133"/>
        <end position="156"/>
    </location>
</feature>
<dbReference type="PANTHER" id="PTHR21137:SF35">
    <property type="entry name" value="ODORANT RECEPTOR 19A-RELATED"/>
    <property type="match status" value="1"/>
</dbReference>
<dbReference type="RefSeq" id="NP_001177707.1">
    <property type="nucleotide sequence ID" value="NM_001190778.1"/>
</dbReference>
<feature type="transmembrane region" description="Helical" evidence="10">
    <location>
        <begin position="311"/>
        <end position="331"/>
    </location>
</feature>
<dbReference type="CTD" id="100463524"/>
<evidence type="ECO:0000256" key="10">
    <source>
        <dbReference type="RuleBase" id="RU351113"/>
    </source>
</evidence>
<evidence type="ECO:0000256" key="2">
    <source>
        <dbReference type="ARBA" id="ARBA00022475"/>
    </source>
</evidence>
<feature type="transmembrane region" description="Helical" evidence="10">
    <location>
        <begin position="38"/>
        <end position="55"/>
    </location>
</feature>
<accession>A0A7M6UPX2</accession>
<evidence type="ECO:0000256" key="5">
    <source>
        <dbReference type="ARBA" id="ARBA00022725"/>
    </source>
</evidence>
<sequence>MTISETDLAVFDGPHYSLNKKLLIMFGLWPTLSRTRKVICLIFFTMIDLSLYASFADGINYYRKQKKWMYVIEDTISIIYLSVTWIKYVTSYIFESRIKLIYEQIAADWKSLIDEEEIQILNNYSAFARLLTVLYVFYAIIATTLFYVLPFLTIVIDRIKPLENGTRFRAQPYHQHYFDLIDNEKYYYHMYIGHGYVVSIIVTVAVMAIDTMYAANIQHACGLFAIVRHRLSKIGILNGEREYEFRVVDDKKVYESIRAVCEMHKNSIKIVELIWDSFSISFLIFMGCSLVGMGMLMFNYIFNMIHPIEKVVGTGLLLGIAILLFYMNWIAQQLTNSSDEIFIAVYSNRWYNLSIKGQKLIYSLLQSNANSVTLRAGGIAEMNLQQFAAILKTAMSYATVMMSMNG</sequence>
<dbReference type="Proteomes" id="UP000002358">
    <property type="component" value="Chromosome 3"/>
</dbReference>
<evidence type="ECO:0000256" key="4">
    <source>
        <dbReference type="ARBA" id="ARBA00022692"/>
    </source>
</evidence>
<evidence type="ECO:0000256" key="8">
    <source>
        <dbReference type="ARBA" id="ARBA00023170"/>
    </source>
</evidence>
<dbReference type="InterPro" id="IPR004117">
    <property type="entry name" value="7tm6_olfct_rcpt"/>
</dbReference>
<keyword evidence="2" id="KW-1003">Cell membrane</keyword>
<dbReference type="GeneID" id="100463524"/>
<evidence type="ECO:0000256" key="1">
    <source>
        <dbReference type="ARBA" id="ARBA00004651"/>
    </source>
</evidence>
<dbReference type="GO" id="GO:0005549">
    <property type="term" value="F:odorant binding"/>
    <property type="evidence" value="ECO:0007669"/>
    <property type="project" value="InterPro"/>
</dbReference>
<comment type="caution">
    <text evidence="10">Lacks conserved residue(s) required for the propagation of feature annotation.</text>
</comment>
<keyword evidence="9 10" id="KW-0807">Transducer</keyword>
<dbReference type="SMR" id="A0A7M6UPX2"/>
<protein>
    <recommendedName>
        <fullName evidence="10">Odorant receptor</fullName>
    </recommendedName>
</protein>
<dbReference type="GO" id="GO:0007165">
    <property type="term" value="P:signal transduction"/>
    <property type="evidence" value="ECO:0007669"/>
    <property type="project" value="UniProtKB-KW"/>
</dbReference>
<comment type="subcellular location">
    <subcellularLocation>
        <location evidence="1 10">Cell membrane</location>
        <topology evidence="1 10">Multi-pass membrane protein</topology>
    </subcellularLocation>
</comment>